<feature type="region of interest" description="Disordered" evidence="1">
    <location>
        <begin position="124"/>
        <end position="160"/>
    </location>
</feature>
<proteinExistence type="predicted"/>
<dbReference type="Proteomes" id="UP000004291">
    <property type="component" value="Chromosome"/>
</dbReference>
<keyword evidence="2" id="KW-0812">Transmembrane</keyword>
<dbReference type="AlphaFoldDB" id="A9CUT8"/>
<dbReference type="OrthoDB" id="7285394at2"/>
<evidence type="ECO:0000313" key="4">
    <source>
        <dbReference type="Proteomes" id="UP000004291"/>
    </source>
</evidence>
<dbReference type="RefSeq" id="WP_007199502.1">
    <property type="nucleotide sequence ID" value="NZ_CM002917.1"/>
</dbReference>
<reference evidence="3 4" key="1">
    <citation type="submission" date="2007-10" db="EMBL/GenBank/DDBJ databases">
        <authorList>
            <person name="Wagner-Dobler I."/>
            <person name="Ferriera S."/>
            <person name="Johnson J."/>
            <person name="Kravitz S."/>
            <person name="Beeson K."/>
            <person name="Sutton G."/>
            <person name="Rogers Y.-H."/>
            <person name="Friedman R."/>
            <person name="Frazier M."/>
            <person name="Venter J.C."/>
        </authorList>
    </citation>
    <scope>NUCLEOTIDE SEQUENCE [LARGE SCALE GENOMIC DNA]</scope>
    <source>
        <strain evidence="3 4">DFL-43</strain>
    </source>
</reference>
<organism evidence="3 4">
    <name type="scientific">Hoeflea phototrophica (strain DSM 17068 / NCIMB 14078 / DFL-43)</name>
    <dbReference type="NCBI Taxonomy" id="411684"/>
    <lineage>
        <taxon>Bacteria</taxon>
        <taxon>Pseudomonadati</taxon>
        <taxon>Pseudomonadota</taxon>
        <taxon>Alphaproteobacteria</taxon>
        <taxon>Hyphomicrobiales</taxon>
        <taxon>Rhizobiaceae</taxon>
        <taxon>Hoeflea</taxon>
    </lineage>
</organism>
<keyword evidence="4" id="KW-1185">Reference proteome</keyword>
<dbReference type="EMBL" id="ABIA03000001">
    <property type="protein sequence ID" value="EDQ35271.1"/>
    <property type="molecule type" value="Genomic_DNA"/>
</dbReference>
<sequence length="160" mass="17264">MSCYLVFARPGAPVPDEGSVIVADRFAPWAFAFPMLWLLFNRLWIEAAIAFALSLASTMMITNPALFWPGLALGVALSAVTAMEGRNWRAAALVRRGWQMIDLIEADDADAAFEIHALRASGGKTVVPGDRPTPPRNFPQPGRADESDAGTIGLVPVQRS</sequence>
<comment type="caution">
    <text evidence="3">The sequence shown here is derived from an EMBL/GenBank/DDBJ whole genome shotgun (WGS) entry which is preliminary data.</text>
</comment>
<keyword evidence="2" id="KW-1133">Transmembrane helix</keyword>
<gene>
    <name evidence="3" type="ORF">HPDFL43_18792</name>
</gene>
<evidence type="ECO:0008006" key="5">
    <source>
        <dbReference type="Google" id="ProtNLM"/>
    </source>
</evidence>
<evidence type="ECO:0000256" key="2">
    <source>
        <dbReference type="SAM" id="Phobius"/>
    </source>
</evidence>
<accession>A9CUT8</accession>
<feature type="transmembrane region" description="Helical" evidence="2">
    <location>
        <begin position="67"/>
        <end position="85"/>
    </location>
</feature>
<evidence type="ECO:0000313" key="3">
    <source>
        <dbReference type="EMBL" id="EDQ35271.1"/>
    </source>
</evidence>
<dbReference type="STRING" id="411684.HPDFL43_18792"/>
<dbReference type="Pfam" id="PF10947">
    <property type="entry name" value="DUF2628"/>
    <property type="match status" value="1"/>
</dbReference>
<protein>
    <recommendedName>
        <fullName evidence="5">DUF2628 domain-containing protein</fullName>
    </recommendedName>
</protein>
<evidence type="ECO:0000256" key="1">
    <source>
        <dbReference type="SAM" id="MobiDB-lite"/>
    </source>
</evidence>
<reference evidence="3 4" key="2">
    <citation type="submission" date="2012-06" db="EMBL/GenBank/DDBJ databases">
        <authorList>
            <person name="Fiebig A."/>
        </authorList>
    </citation>
    <scope>NUCLEOTIDE SEQUENCE [LARGE SCALE GENOMIC DNA]</scope>
    <source>
        <strain evidence="3 4">DFL-43</strain>
    </source>
</reference>
<dbReference type="InterPro" id="IPR024399">
    <property type="entry name" value="DUF2628"/>
</dbReference>
<name>A9CUT8_HOEPD</name>
<dbReference type="HOGENOM" id="CLU_128171_1_1_5"/>
<keyword evidence="2" id="KW-0472">Membrane</keyword>